<dbReference type="InterPro" id="IPR021255">
    <property type="entry name" value="DUF2807"/>
</dbReference>
<reference evidence="2 3" key="1">
    <citation type="submission" date="2017-04" db="EMBL/GenBank/DDBJ databases">
        <title>Complete genome sequence of Flavobacterium kingsejong AJ004.</title>
        <authorList>
            <person name="Lee P.C."/>
        </authorList>
    </citation>
    <scope>NUCLEOTIDE SEQUENCE [LARGE SCALE GENOMIC DNA]</scope>
    <source>
        <strain evidence="2 3">AJ004</strain>
    </source>
</reference>
<protein>
    <submittedName>
        <fullName evidence="2">DUF2807 domain-containing protein</fullName>
    </submittedName>
</protein>
<dbReference type="AlphaFoldDB" id="A0A2S1LT74"/>
<dbReference type="KEGG" id="fki:FK004_17640"/>
<dbReference type="EMBL" id="CP020919">
    <property type="protein sequence ID" value="AWG26924.1"/>
    <property type="molecule type" value="Genomic_DNA"/>
</dbReference>
<evidence type="ECO:0000313" key="2">
    <source>
        <dbReference type="EMBL" id="AWG26924.1"/>
    </source>
</evidence>
<keyword evidence="3" id="KW-1185">Reference proteome</keyword>
<sequence>MKNNIILLLAVFATSFTFGQSKEKIKGIKTVTIESKKTEDFTQILVEDNLEIFLVKGEQCALEVETDENLHEVIQFENNGGSLRIFTSKDVTRAKKLNIRVTYTDSLKTVTMKNQSVLNALSEIQLPDITINNMDNSKSFMNVNAAKFKLTANDKTRIELNLKSENATVELSKNAQLKALIAANTFKLDMYQKTTATIEGDVSELKLRLDNNSILTGKNLIANIGDIVVEQYANCTLFVNQNLSIDASGKAEINLYGAPKVEMKNFAGSATLFKREK</sequence>
<evidence type="ECO:0000259" key="1">
    <source>
        <dbReference type="Pfam" id="PF10988"/>
    </source>
</evidence>
<gene>
    <name evidence="2" type="ORF">FK004_17640</name>
</gene>
<dbReference type="Proteomes" id="UP000244677">
    <property type="component" value="Chromosome"/>
</dbReference>
<proteinExistence type="predicted"/>
<name>A0A2S1LT74_9FLAO</name>
<accession>A0A2S1LT74</accession>
<dbReference type="OrthoDB" id="1419485at2"/>
<dbReference type="RefSeq" id="WP_108738423.1">
    <property type="nucleotide sequence ID" value="NZ_CP020919.1"/>
</dbReference>
<organism evidence="2 3">
    <name type="scientific">Flavobacterium kingsejongi</name>
    <dbReference type="NCBI Taxonomy" id="1678728"/>
    <lineage>
        <taxon>Bacteria</taxon>
        <taxon>Pseudomonadati</taxon>
        <taxon>Bacteroidota</taxon>
        <taxon>Flavobacteriia</taxon>
        <taxon>Flavobacteriales</taxon>
        <taxon>Flavobacteriaceae</taxon>
        <taxon>Flavobacterium</taxon>
    </lineage>
</organism>
<feature type="domain" description="Putative auto-transporter adhesin head GIN" evidence="1">
    <location>
        <begin position="40"/>
        <end position="259"/>
    </location>
</feature>
<dbReference type="Pfam" id="PF10988">
    <property type="entry name" value="DUF2807"/>
    <property type="match status" value="1"/>
</dbReference>
<evidence type="ECO:0000313" key="3">
    <source>
        <dbReference type="Proteomes" id="UP000244677"/>
    </source>
</evidence>
<dbReference type="Gene3D" id="2.160.20.120">
    <property type="match status" value="1"/>
</dbReference>